<feature type="non-terminal residue" evidence="3">
    <location>
        <position position="1"/>
    </location>
</feature>
<dbReference type="Proteomes" id="UP001432027">
    <property type="component" value="Unassembled WGS sequence"/>
</dbReference>
<reference evidence="3" key="1">
    <citation type="submission" date="2023-10" db="EMBL/GenBank/DDBJ databases">
        <title>Genome assembly of Pristionchus species.</title>
        <authorList>
            <person name="Yoshida K."/>
            <person name="Sommer R.J."/>
        </authorList>
    </citation>
    <scope>NUCLEOTIDE SEQUENCE</scope>
    <source>
        <strain evidence="3">RS0144</strain>
    </source>
</reference>
<dbReference type="Pfam" id="PF01764">
    <property type="entry name" value="Lipase_3"/>
    <property type="match status" value="1"/>
</dbReference>
<dbReference type="GO" id="GO:0006629">
    <property type="term" value="P:lipid metabolic process"/>
    <property type="evidence" value="ECO:0007669"/>
    <property type="project" value="InterPro"/>
</dbReference>
<dbReference type="AlphaFoldDB" id="A0AAV5UJX6"/>
<feature type="domain" description="Fungal lipase-type" evidence="2">
    <location>
        <begin position="90"/>
        <end position="224"/>
    </location>
</feature>
<feature type="signal peptide" evidence="1">
    <location>
        <begin position="1"/>
        <end position="19"/>
    </location>
</feature>
<keyword evidence="4" id="KW-1185">Reference proteome</keyword>
<keyword evidence="1" id="KW-0732">Signal</keyword>
<dbReference type="PANTHER" id="PTHR45908">
    <property type="entry name" value="PROTEIN CBG11750-RELATED"/>
    <property type="match status" value="1"/>
</dbReference>
<name>A0AAV5UJX6_9BILA</name>
<feature type="chain" id="PRO_5043809054" description="Fungal lipase-type domain-containing protein" evidence="1">
    <location>
        <begin position="20"/>
        <end position="347"/>
    </location>
</feature>
<proteinExistence type="predicted"/>
<organism evidence="3 4">
    <name type="scientific">Pristionchus entomophagus</name>
    <dbReference type="NCBI Taxonomy" id="358040"/>
    <lineage>
        <taxon>Eukaryota</taxon>
        <taxon>Metazoa</taxon>
        <taxon>Ecdysozoa</taxon>
        <taxon>Nematoda</taxon>
        <taxon>Chromadorea</taxon>
        <taxon>Rhabditida</taxon>
        <taxon>Rhabditina</taxon>
        <taxon>Diplogasteromorpha</taxon>
        <taxon>Diplogasteroidea</taxon>
        <taxon>Neodiplogasteridae</taxon>
        <taxon>Pristionchus</taxon>
    </lineage>
</organism>
<dbReference type="PANTHER" id="PTHR45908:SF5">
    <property type="entry name" value="FUNGAL LIPASE-LIKE DOMAIN-CONTAINING PROTEIN"/>
    <property type="match status" value="1"/>
</dbReference>
<evidence type="ECO:0000256" key="1">
    <source>
        <dbReference type="SAM" id="SignalP"/>
    </source>
</evidence>
<sequence length="347" mass="38653">SRAMLLLCSFASLLLAVSCQTQTGYQEDLARALLNLAGGAYGTNQDGCILRTFPPEQQYYIYNTVTTVCDDIDSSCEFYIVNSNVTRQAVIVFRGTKTTGQLLLEGWQSYRPGSDFIGMGQVNKYFNKAHEHLWPSVLDYLARPEFQGYQITFTGHSLGGALASLAAARTVFQRYRPASSVLLYTFGQPRTGSYRYAMTFDNLGIKSYRVVFSDDIIPHNPSCKKNNTATPLDNGSRPCLADESDQAYHHGIEIWYPESMTPGSQYIQCLGLPANEDMDCSDQIMFNPDDSDVYAWKHRHYFNLMVTGYGKSGCTNTTVDSPPPYHTGDRTIGSAIKSIIQAVNGRR</sequence>
<dbReference type="Gene3D" id="3.40.50.1820">
    <property type="entry name" value="alpha/beta hydrolase"/>
    <property type="match status" value="1"/>
</dbReference>
<dbReference type="EMBL" id="BTSX01000006">
    <property type="protein sequence ID" value="GMT06608.1"/>
    <property type="molecule type" value="Genomic_DNA"/>
</dbReference>
<comment type="caution">
    <text evidence="3">The sequence shown here is derived from an EMBL/GenBank/DDBJ whole genome shotgun (WGS) entry which is preliminary data.</text>
</comment>
<evidence type="ECO:0000313" key="3">
    <source>
        <dbReference type="EMBL" id="GMT06608.1"/>
    </source>
</evidence>
<accession>A0AAV5UJX6</accession>
<dbReference type="SUPFAM" id="SSF53474">
    <property type="entry name" value="alpha/beta-Hydrolases"/>
    <property type="match status" value="1"/>
</dbReference>
<dbReference type="InterPro" id="IPR002921">
    <property type="entry name" value="Fungal_lipase-type"/>
</dbReference>
<dbReference type="CDD" id="cd00519">
    <property type="entry name" value="Lipase_3"/>
    <property type="match status" value="1"/>
</dbReference>
<feature type="non-terminal residue" evidence="3">
    <location>
        <position position="347"/>
    </location>
</feature>
<dbReference type="InterPro" id="IPR029058">
    <property type="entry name" value="AB_hydrolase_fold"/>
</dbReference>
<evidence type="ECO:0000259" key="2">
    <source>
        <dbReference type="Pfam" id="PF01764"/>
    </source>
</evidence>
<protein>
    <recommendedName>
        <fullName evidence="2">Fungal lipase-type domain-containing protein</fullName>
    </recommendedName>
</protein>
<gene>
    <name evidence="3" type="ORF">PENTCL1PPCAC_28782</name>
</gene>
<evidence type="ECO:0000313" key="4">
    <source>
        <dbReference type="Proteomes" id="UP001432027"/>
    </source>
</evidence>